<dbReference type="Proteomes" id="UP000659496">
    <property type="component" value="Unassembled WGS sequence"/>
</dbReference>
<dbReference type="EMBL" id="JACSQY010000010">
    <property type="protein sequence ID" value="MBD7909132.1"/>
    <property type="molecule type" value="Genomic_DNA"/>
</dbReference>
<dbReference type="Pfam" id="PF08378">
    <property type="entry name" value="NERD"/>
    <property type="match status" value="1"/>
</dbReference>
<feature type="domain" description="NERD" evidence="1">
    <location>
        <begin position="41"/>
        <end position="159"/>
    </location>
</feature>
<reference evidence="2 3" key="1">
    <citation type="submission" date="2020-08" db="EMBL/GenBank/DDBJ databases">
        <title>A Genomic Blueprint of the Chicken Gut Microbiome.</title>
        <authorList>
            <person name="Gilroy R."/>
            <person name="Ravi A."/>
            <person name="Getino M."/>
            <person name="Pursley I."/>
            <person name="Horton D.L."/>
            <person name="Alikhan N.-F."/>
            <person name="Baker D."/>
            <person name="Gharbi K."/>
            <person name="Hall N."/>
            <person name="Watson M."/>
            <person name="Adriaenssens E.M."/>
            <person name="Foster-Nyarko E."/>
            <person name="Jarju S."/>
            <person name="Secka A."/>
            <person name="Antonio M."/>
            <person name="Oren A."/>
            <person name="Chaudhuri R."/>
            <person name="La Ragione R.M."/>
            <person name="Hildebrand F."/>
            <person name="Pallen M.J."/>
        </authorList>
    </citation>
    <scope>NUCLEOTIDE SEQUENCE [LARGE SCALE GENOMIC DNA]</scope>
    <source>
        <strain evidence="2 3">Sa3CUA8</strain>
    </source>
</reference>
<evidence type="ECO:0000313" key="3">
    <source>
        <dbReference type="Proteomes" id="UP000659496"/>
    </source>
</evidence>
<name>A0ABR8PLU2_9BACL</name>
<accession>A0ABR8PLU2</accession>
<evidence type="ECO:0000313" key="2">
    <source>
        <dbReference type="EMBL" id="MBD7909132.1"/>
    </source>
</evidence>
<keyword evidence="3" id="KW-1185">Reference proteome</keyword>
<dbReference type="RefSeq" id="WP_191691029.1">
    <property type="nucleotide sequence ID" value="NZ_JACSQY010000010.1"/>
</dbReference>
<dbReference type="InterPro" id="IPR011528">
    <property type="entry name" value="NERD"/>
</dbReference>
<dbReference type="PROSITE" id="PS50965">
    <property type="entry name" value="NERD"/>
    <property type="match status" value="1"/>
</dbReference>
<organism evidence="2 3">
    <name type="scientific">Sporosarcina gallistercoris</name>
    <dbReference type="NCBI Taxonomy" id="2762245"/>
    <lineage>
        <taxon>Bacteria</taxon>
        <taxon>Bacillati</taxon>
        <taxon>Bacillota</taxon>
        <taxon>Bacilli</taxon>
        <taxon>Bacillales</taxon>
        <taxon>Caryophanaceae</taxon>
        <taxon>Sporosarcina</taxon>
    </lineage>
</organism>
<comment type="caution">
    <text evidence="2">The sequence shown here is derived from an EMBL/GenBank/DDBJ whole genome shotgun (WGS) entry which is preliminary data.</text>
</comment>
<proteinExistence type="predicted"/>
<protein>
    <submittedName>
        <fullName evidence="2">NERD domain-containing protein</fullName>
    </submittedName>
</protein>
<gene>
    <name evidence="2" type="ORF">H9659_12425</name>
</gene>
<sequence length="317" mass="37077">MLHKHRTAPKLLSGLLALERRLPRHHEKYKFITDELHNTRAGYSGELEYDRYMKEVRTDFPHAILHDLSLHHEGVYFQIDSLFISPESIIISEIKNRADKIIVTANPTQFLQVKDKGVSQLFRSPIAEVDRKVQFLQKWLGRRNINIPVKGIIVFAYNNQMQIEGEPTMPIYTSYEAPTFFRSLIPGKEILRERDISRIAKELARSHSEYNPYPLVTHYKIQPQTLKKGVFCSTCTVPSIMIWTARRWECRLCGKRKSDSHMATIEEWFMLMPHKLTNQAFCEFTGITDRHTAKRLLARSKLKQHGIGRGSYYELIH</sequence>
<evidence type="ECO:0000259" key="1">
    <source>
        <dbReference type="PROSITE" id="PS50965"/>
    </source>
</evidence>